<sequence length="60" mass="6640">MSSAKMLFDFLGRCLGFFTYGFLDSGCFSGTFLSSGRSLRLAHTKFNNISPGAYNFQNLP</sequence>
<reference evidence="1" key="2">
    <citation type="journal article" date="2015" name="Fish Shellfish Immunol.">
        <title>Early steps in the European eel (Anguilla anguilla)-Vibrio vulnificus interaction in the gills: Role of the RtxA13 toxin.</title>
        <authorList>
            <person name="Callol A."/>
            <person name="Pajuelo D."/>
            <person name="Ebbesson L."/>
            <person name="Teles M."/>
            <person name="MacKenzie S."/>
            <person name="Amaro C."/>
        </authorList>
    </citation>
    <scope>NUCLEOTIDE SEQUENCE</scope>
</reference>
<reference evidence="1" key="1">
    <citation type="submission" date="2014-11" db="EMBL/GenBank/DDBJ databases">
        <authorList>
            <person name="Amaro Gonzalez C."/>
        </authorList>
    </citation>
    <scope>NUCLEOTIDE SEQUENCE</scope>
</reference>
<name>A0A0E9TC85_ANGAN</name>
<dbReference type="AlphaFoldDB" id="A0A0E9TC85"/>
<dbReference type="EMBL" id="GBXM01058067">
    <property type="protein sequence ID" value="JAH50510.1"/>
    <property type="molecule type" value="Transcribed_RNA"/>
</dbReference>
<accession>A0A0E9TC85</accession>
<organism evidence="1">
    <name type="scientific">Anguilla anguilla</name>
    <name type="common">European freshwater eel</name>
    <name type="synonym">Muraena anguilla</name>
    <dbReference type="NCBI Taxonomy" id="7936"/>
    <lineage>
        <taxon>Eukaryota</taxon>
        <taxon>Metazoa</taxon>
        <taxon>Chordata</taxon>
        <taxon>Craniata</taxon>
        <taxon>Vertebrata</taxon>
        <taxon>Euteleostomi</taxon>
        <taxon>Actinopterygii</taxon>
        <taxon>Neopterygii</taxon>
        <taxon>Teleostei</taxon>
        <taxon>Anguilliformes</taxon>
        <taxon>Anguillidae</taxon>
        <taxon>Anguilla</taxon>
    </lineage>
</organism>
<protein>
    <submittedName>
        <fullName evidence="1">Uncharacterized protein</fullName>
    </submittedName>
</protein>
<proteinExistence type="predicted"/>
<evidence type="ECO:0000313" key="1">
    <source>
        <dbReference type="EMBL" id="JAH50510.1"/>
    </source>
</evidence>